<evidence type="ECO:0000256" key="2">
    <source>
        <dbReference type="ARBA" id="ARBA00022448"/>
    </source>
</evidence>
<evidence type="ECO:0000256" key="1">
    <source>
        <dbReference type="ARBA" id="ARBA00004651"/>
    </source>
</evidence>
<feature type="transmembrane region" description="Helical" evidence="7">
    <location>
        <begin position="72"/>
        <end position="92"/>
    </location>
</feature>
<feature type="transmembrane region" description="Helical" evidence="7">
    <location>
        <begin position="262"/>
        <end position="281"/>
    </location>
</feature>
<dbReference type="CDD" id="cd06261">
    <property type="entry name" value="TM_PBP2"/>
    <property type="match status" value="1"/>
</dbReference>
<evidence type="ECO:0000256" key="3">
    <source>
        <dbReference type="ARBA" id="ARBA00022475"/>
    </source>
</evidence>
<dbReference type="Proteomes" id="UP000261080">
    <property type="component" value="Unassembled WGS sequence"/>
</dbReference>
<keyword evidence="6 7" id="KW-0472">Membrane</keyword>
<gene>
    <name evidence="9" type="ORF">DW016_10935</name>
</gene>
<reference evidence="9 10" key="1">
    <citation type="submission" date="2018-08" db="EMBL/GenBank/DDBJ databases">
        <title>A genome reference for cultivated species of the human gut microbiota.</title>
        <authorList>
            <person name="Zou Y."/>
            <person name="Xue W."/>
            <person name="Luo G."/>
        </authorList>
    </citation>
    <scope>NUCLEOTIDE SEQUENCE [LARGE SCALE GENOMIC DNA]</scope>
    <source>
        <strain evidence="9 10">AF37-2AT</strain>
    </source>
</reference>
<evidence type="ECO:0000313" key="10">
    <source>
        <dbReference type="Proteomes" id="UP000261080"/>
    </source>
</evidence>
<dbReference type="OrthoDB" id="9774308at2"/>
<proteinExistence type="inferred from homology"/>
<dbReference type="PROSITE" id="PS50928">
    <property type="entry name" value="ABC_TM1"/>
    <property type="match status" value="1"/>
</dbReference>
<keyword evidence="10" id="KW-1185">Reference proteome</keyword>
<evidence type="ECO:0000256" key="7">
    <source>
        <dbReference type="RuleBase" id="RU363032"/>
    </source>
</evidence>
<evidence type="ECO:0000256" key="5">
    <source>
        <dbReference type="ARBA" id="ARBA00022989"/>
    </source>
</evidence>
<comment type="similarity">
    <text evidence="7">Belongs to the binding-protein-dependent transport system permease family.</text>
</comment>
<name>A0A3E3K044_9FIRM</name>
<dbReference type="InterPro" id="IPR000515">
    <property type="entry name" value="MetI-like"/>
</dbReference>
<keyword evidence="2 7" id="KW-0813">Transport</keyword>
<keyword evidence="3" id="KW-1003">Cell membrane</keyword>
<evidence type="ECO:0000259" key="8">
    <source>
        <dbReference type="PROSITE" id="PS50928"/>
    </source>
</evidence>
<evidence type="ECO:0000256" key="6">
    <source>
        <dbReference type="ARBA" id="ARBA00023136"/>
    </source>
</evidence>
<dbReference type="SUPFAM" id="SSF161098">
    <property type="entry name" value="MetI-like"/>
    <property type="match status" value="1"/>
</dbReference>
<comment type="subcellular location">
    <subcellularLocation>
        <location evidence="1 7">Cell membrane</location>
        <topology evidence="1 7">Multi-pass membrane protein</topology>
    </subcellularLocation>
</comment>
<evidence type="ECO:0000256" key="4">
    <source>
        <dbReference type="ARBA" id="ARBA00022692"/>
    </source>
</evidence>
<feature type="transmembrane region" description="Helical" evidence="7">
    <location>
        <begin position="12"/>
        <end position="36"/>
    </location>
</feature>
<dbReference type="GO" id="GO:0055085">
    <property type="term" value="P:transmembrane transport"/>
    <property type="evidence" value="ECO:0007669"/>
    <property type="project" value="InterPro"/>
</dbReference>
<evidence type="ECO:0000313" key="9">
    <source>
        <dbReference type="EMBL" id="RGE86006.1"/>
    </source>
</evidence>
<dbReference type="EMBL" id="QVLX01000006">
    <property type="protein sequence ID" value="RGE86006.1"/>
    <property type="molecule type" value="Genomic_DNA"/>
</dbReference>
<dbReference type="InterPro" id="IPR035906">
    <property type="entry name" value="MetI-like_sf"/>
</dbReference>
<protein>
    <submittedName>
        <fullName evidence="9">Sugar ABC transporter permease</fullName>
    </submittedName>
</protein>
<dbReference type="Pfam" id="PF00528">
    <property type="entry name" value="BPD_transp_1"/>
    <property type="match status" value="1"/>
</dbReference>
<dbReference type="AlphaFoldDB" id="A0A3E3K044"/>
<dbReference type="PANTHER" id="PTHR43227:SF11">
    <property type="entry name" value="BLL4140 PROTEIN"/>
    <property type="match status" value="1"/>
</dbReference>
<dbReference type="PANTHER" id="PTHR43227">
    <property type="entry name" value="BLL4140 PROTEIN"/>
    <property type="match status" value="1"/>
</dbReference>
<feature type="transmembrane region" description="Helical" evidence="7">
    <location>
        <begin position="200"/>
        <end position="222"/>
    </location>
</feature>
<feature type="domain" description="ABC transmembrane type-1" evidence="8">
    <location>
        <begin position="66"/>
        <end position="281"/>
    </location>
</feature>
<keyword evidence="5 7" id="KW-1133">Transmembrane helix</keyword>
<feature type="transmembrane region" description="Helical" evidence="7">
    <location>
        <begin position="104"/>
        <end position="124"/>
    </location>
</feature>
<feature type="transmembrane region" description="Helical" evidence="7">
    <location>
        <begin position="154"/>
        <end position="179"/>
    </location>
</feature>
<dbReference type="GO" id="GO:0005886">
    <property type="term" value="C:plasma membrane"/>
    <property type="evidence" value="ECO:0007669"/>
    <property type="project" value="UniProtKB-SubCell"/>
</dbReference>
<comment type="caution">
    <text evidence="9">The sequence shown here is derived from an EMBL/GenBank/DDBJ whole genome shotgun (WGS) entry which is preliminary data.</text>
</comment>
<dbReference type="Gene3D" id="1.10.3720.10">
    <property type="entry name" value="MetI-like"/>
    <property type="match status" value="1"/>
</dbReference>
<accession>A0A3E3K044</accession>
<sequence length="292" mass="33453">MKKVRTSTRLLFILPAVIWFSVIVILPVLVSVYYSFFDWNGITEKVFVGLRNYREMLKDEIVWNALKNSLKMAFWCVILQLPIGMFFAIMLCNKKLKGRNFFRTAYFLPVVLSSSLIGILWSQIYDPNYGLINSFLEKIGLSEWRQLWLGDVKLSLGCVIVAVIWQFIGNYVLIYYTSLHDVSEEVMESARLDGVNGIQMFFHIQLPLVWPTVRLTLVLATVNSLKYFDLVYIMTGGGPNSSSEVLATYIIRNAFSSMRMGYANAVAVLLLLLGVFFVVLFNKILTTKQEQV</sequence>
<dbReference type="RefSeq" id="WP_117493606.1">
    <property type="nucleotide sequence ID" value="NZ_CALBAT010000022.1"/>
</dbReference>
<organism evidence="9 10">
    <name type="scientific">Sellimonas intestinalis</name>
    <dbReference type="NCBI Taxonomy" id="1653434"/>
    <lineage>
        <taxon>Bacteria</taxon>
        <taxon>Bacillati</taxon>
        <taxon>Bacillota</taxon>
        <taxon>Clostridia</taxon>
        <taxon>Lachnospirales</taxon>
        <taxon>Lachnospiraceae</taxon>
        <taxon>Sellimonas</taxon>
    </lineage>
</organism>
<keyword evidence="4 7" id="KW-0812">Transmembrane</keyword>
<dbReference type="InterPro" id="IPR050809">
    <property type="entry name" value="UgpAE/MalFG_permease"/>
</dbReference>